<comment type="caution">
    <text evidence="1">The sequence shown here is derived from an EMBL/GenBank/DDBJ whole genome shotgun (WGS) entry which is preliminary data.</text>
</comment>
<name>A0A7J7SG21_PIPKU</name>
<evidence type="ECO:0000313" key="2">
    <source>
        <dbReference type="Proteomes" id="UP000558488"/>
    </source>
</evidence>
<dbReference type="AlphaFoldDB" id="A0A7J7SG21"/>
<dbReference type="Proteomes" id="UP000558488">
    <property type="component" value="Unassembled WGS sequence"/>
</dbReference>
<protein>
    <submittedName>
        <fullName evidence="1">Suppressor of cancer cell invasion</fullName>
    </submittedName>
</protein>
<organism evidence="1 2">
    <name type="scientific">Pipistrellus kuhlii</name>
    <name type="common">Kuhl's pipistrelle</name>
    <dbReference type="NCBI Taxonomy" id="59472"/>
    <lineage>
        <taxon>Eukaryota</taxon>
        <taxon>Metazoa</taxon>
        <taxon>Chordata</taxon>
        <taxon>Craniata</taxon>
        <taxon>Vertebrata</taxon>
        <taxon>Euteleostomi</taxon>
        <taxon>Mammalia</taxon>
        <taxon>Eutheria</taxon>
        <taxon>Laurasiatheria</taxon>
        <taxon>Chiroptera</taxon>
        <taxon>Yangochiroptera</taxon>
        <taxon>Vespertilionidae</taxon>
        <taxon>Pipistrellus</taxon>
    </lineage>
</organism>
<sequence>MSVGGAEDDIPQGERKTVTDFCYLLDKSKQLFNGLRTLMNTSLNALNVMISM</sequence>
<accession>A0A7J7SG21</accession>
<evidence type="ECO:0000313" key="1">
    <source>
        <dbReference type="EMBL" id="KAF6287087.1"/>
    </source>
</evidence>
<proteinExistence type="predicted"/>
<gene>
    <name evidence="1" type="ORF">mPipKuh1_015403</name>
</gene>
<keyword evidence="2" id="KW-1185">Reference proteome</keyword>
<reference evidence="1 2" key="1">
    <citation type="journal article" date="2020" name="Nature">
        <title>Six reference-quality genomes reveal evolution of bat adaptations.</title>
        <authorList>
            <person name="Jebb D."/>
            <person name="Huang Z."/>
            <person name="Pippel M."/>
            <person name="Hughes G.M."/>
            <person name="Lavrichenko K."/>
            <person name="Devanna P."/>
            <person name="Winkler S."/>
            <person name="Jermiin L.S."/>
            <person name="Skirmuntt E.C."/>
            <person name="Katzourakis A."/>
            <person name="Burkitt-Gray L."/>
            <person name="Ray D.A."/>
            <person name="Sullivan K.A.M."/>
            <person name="Roscito J.G."/>
            <person name="Kirilenko B.M."/>
            <person name="Davalos L.M."/>
            <person name="Corthals A.P."/>
            <person name="Power M.L."/>
            <person name="Jones G."/>
            <person name="Ransome R.D."/>
            <person name="Dechmann D.K.N."/>
            <person name="Locatelli A.G."/>
            <person name="Puechmaille S.J."/>
            <person name="Fedrigo O."/>
            <person name="Jarvis E.D."/>
            <person name="Hiller M."/>
            <person name="Vernes S.C."/>
            <person name="Myers E.W."/>
            <person name="Teeling E.C."/>
        </authorList>
    </citation>
    <scope>NUCLEOTIDE SEQUENCE [LARGE SCALE GENOMIC DNA]</scope>
    <source>
        <strain evidence="1">MPipKuh1</strain>
        <tissue evidence="1">Flight muscle</tissue>
    </source>
</reference>
<dbReference type="EMBL" id="JACAGB010000043">
    <property type="protein sequence ID" value="KAF6287087.1"/>
    <property type="molecule type" value="Genomic_DNA"/>
</dbReference>